<feature type="coiled-coil region" evidence="1">
    <location>
        <begin position="25"/>
        <end position="52"/>
    </location>
</feature>
<dbReference type="Proteomes" id="UP000510821">
    <property type="component" value="Chromosome"/>
</dbReference>
<keyword evidence="1" id="KW-0175">Coiled coil</keyword>
<accession>A0A7D6BC31</accession>
<evidence type="ECO:0000313" key="2">
    <source>
        <dbReference type="EMBL" id="QLJ52779.1"/>
    </source>
</evidence>
<gene>
    <name evidence="2" type="ORF">Sv326_0604</name>
</gene>
<dbReference type="KEGG" id="flt:Sv326_0604"/>
<dbReference type="EMBL" id="CP058998">
    <property type="protein sequence ID" value="QLJ52779.1"/>
    <property type="molecule type" value="Genomic_DNA"/>
</dbReference>
<sequence>MLSAEEICELKRTHDSLEKRMEKIEKNQRSTIVKLSERLKELMADIGSVQEKEKTMWNPDINTRIKLSKKGIKLSKELNYFVTGVAGEFEKGNIPEDAGKRFMSIARLIRDNKMDPAKKEFGHFEEITELSKRYERAEEQMKEEDRILKREQLRIGKILAEMSELEKETVDSEKVRRYENLLKNLEKLEKLRGTHIRSLLSEPIVELLGDVEKYPLEYYCQPFPGKEEMTELKEFFSEYPAFGRCNVNQLCEFFGYSEKKLSHVCPETSRFRRLVMGNKSLFETICSLEQTAFLAVDDENEKIMDFYAERIEGAKEVVGQIRQLRKEKYSYREEYEKSKQIEKRKEELSKYSKKELEAELRDIEHLLGLLHSDHP</sequence>
<dbReference type="AlphaFoldDB" id="A0A7D6BC31"/>
<evidence type="ECO:0000313" key="3">
    <source>
        <dbReference type="Proteomes" id="UP000510821"/>
    </source>
</evidence>
<feature type="coiled-coil region" evidence="1">
    <location>
        <begin position="124"/>
        <end position="168"/>
    </location>
</feature>
<protein>
    <submittedName>
        <fullName evidence="2">Uncharacterized protein</fullName>
    </submittedName>
</protein>
<name>A0A7D6BC31_FERL1</name>
<organism evidence="2 3">
    <name type="scientific">Fermentimicrarchaeum limneticum</name>
    <dbReference type="NCBI Taxonomy" id="2795018"/>
    <lineage>
        <taxon>Archaea</taxon>
        <taxon>Candidatus Micrarchaeota</taxon>
        <taxon>Candidatus Fermentimicrarchaeales</taxon>
        <taxon>Candidatus Fermentimicrarchaeaceae</taxon>
        <taxon>Candidatus Fermentimicrarchaeum</taxon>
    </lineage>
</organism>
<proteinExistence type="predicted"/>
<evidence type="ECO:0000256" key="1">
    <source>
        <dbReference type="SAM" id="Coils"/>
    </source>
</evidence>
<dbReference type="Pfam" id="PF23432">
    <property type="entry name" value="DUF7118"/>
    <property type="match status" value="1"/>
</dbReference>
<reference evidence="3" key="1">
    <citation type="submission" date="2020-07" db="EMBL/GenBank/DDBJ databases">
        <title>Metabolic diversity and evolutionary history of the archaeal phylum ###Micrarchaeota### uncovered from a freshwater lake metagenome.</title>
        <authorList>
            <person name="Kadnikov V.V."/>
            <person name="Savvichev A.S."/>
            <person name="Mardanov A.V."/>
            <person name="Beletsky A.V."/>
            <person name="Chupakov A.V."/>
            <person name="Kokryatskaya N.M."/>
            <person name="Pimenov N.V."/>
            <person name="Ravin N.V."/>
        </authorList>
    </citation>
    <scope>NUCLEOTIDE SEQUENCE [LARGE SCALE GENOMIC DNA]</scope>
</reference>
<dbReference type="InterPro" id="IPR055542">
    <property type="entry name" value="DUF7118"/>
</dbReference>